<protein>
    <submittedName>
        <fullName evidence="2">Uncharacterized protein</fullName>
    </submittedName>
</protein>
<keyword evidence="3" id="KW-1185">Reference proteome</keyword>
<sequence length="212" mass="24050">MTESKLPTSISMLAKDTLIKLPTHKFYRQTFMFDEMLSIALWSVTRISYDVKCLVDGTRGRAIAPNGGWEMGTVRLLALLNLKVRAEETHLQLDCLTRDTPRAILPNTAVIQCDNNQVCREPRQVGELVKELKEELQNACAEMTDFLVPTRLGFPTIEFLEPGQQWRYAELRVDLEMSFVSDYGQSDNGQPNEDRRLAQPLSPLGERPSSGF</sequence>
<organism evidence="2 3">
    <name type="scientific">Oxynema aestuarii AP17</name>
    <dbReference type="NCBI Taxonomy" id="2064643"/>
    <lineage>
        <taxon>Bacteria</taxon>
        <taxon>Bacillati</taxon>
        <taxon>Cyanobacteriota</taxon>
        <taxon>Cyanophyceae</taxon>
        <taxon>Oscillatoriophycideae</taxon>
        <taxon>Oscillatoriales</taxon>
        <taxon>Oscillatoriaceae</taxon>
        <taxon>Oxynema</taxon>
        <taxon>Oxynema aestuarii</taxon>
    </lineage>
</organism>
<evidence type="ECO:0000256" key="1">
    <source>
        <dbReference type="SAM" id="MobiDB-lite"/>
    </source>
</evidence>
<dbReference type="EMBL" id="CP051167">
    <property type="protein sequence ID" value="QIZ71968.1"/>
    <property type="molecule type" value="Genomic_DNA"/>
</dbReference>
<dbReference type="Proteomes" id="UP000500857">
    <property type="component" value="Chromosome"/>
</dbReference>
<evidence type="ECO:0000313" key="3">
    <source>
        <dbReference type="Proteomes" id="UP000500857"/>
    </source>
</evidence>
<proteinExistence type="predicted"/>
<dbReference type="KEGG" id="oxy:HCG48_16410"/>
<dbReference type="AlphaFoldDB" id="A0A6H1TZC7"/>
<reference evidence="2 3" key="1">
    <citation type="submission" date="2020-04" db="EMBL/GenBank/DDBJ databases">
        <authorList>
            <person name="Basu S."/>
            <person name="Maruthanayagam V."/>
            <person name="Chakraborty S."/>
            <person name="Pramanik A."/>
            <person name="Mukherjee J."/>
            <person name="Brink B."/>
        </authorList>
    </citation>
    <scope>NUCLEOTIDE SEQUENCE [LARGE SCALE GENOMIC DNA]</scope>
    <source>
        <strain evidence="2 3">AP17</strain>
    </source>
</reference>
<name>A0A6H1TZC7_9CYAN</name>
<dbReference type="RefSeq" id="WP_168570119.1">
    <property type="nucleotide sequence ID" value="NZ_CP051167.1"/>
</dbReference>
<accession>A0A6H1TZC7</accession>
<evidence type="ECO:0000313" key="2">
    <source>
        <dbReference type="EMBL" id="QIZ71968.1"/>
    </source>
</evidence>
<feature type="region of interest" description="Disordered" evidence="1">
    <location>
        <begin position="182"/>
        <end position="212"/>
    </location>
</feature>
<gene>
    <name evidence="2" type="ORF">HCG48_16410</name>
</gene>